<protein>
    <submittedName>
        <fullName evidence="2">Uncharacterized protein</fullName>
    </submittedName>
</protein>
<name>A0ABU0F9S8_9HYPH</name>
<accession>A0ABU0F9S8</accession>
<gene>
    <name evidence="2" type="ORF">J3R73_000978</name>
</gene>
<evidence type="ECO:0000256" key="1">
    <source>
        <dbReference type="SAM" id="MobiDB-lite"/>
    </source>
</evidence>
<keyword evidence="3" id="KW-1185">Reference proteome</keyword>
<comment type="caution">
    <text evidence="2">The sequence shown here is derived from an EMBL/GenBank/DDBJ whole genome shotgun (WGS) entry which is preliminary data.</text>
</comment>
<organism evidence="2 3">
    <name type="scientific">Labrys monachus</name>
    <dbReference type="NCBI Taxonomy" id="217067"/>
    <lineage>
        <taxon>Bacteria</taxon>
        <taxon>Pseudomonadati</taxon>
        <taxon>Pseudomonadota</taxon>
        <taxon>Alphaproteobacteria</taxon>
        <taxon>Hyphomicrobiales</taxon>
        <taxon>Xanthobacteraceae</taxon>
        <taxon>Labrys</taxon>
    </lineage>
</organism>
<sequence>MRVIIVHSDEAGCAPGCAAWISAEGRITADTPALFERAFAAMAPRKLPILIVSNGGLIESALKIGHMIRQRHLDVAVSATWLQACPKGDKTCREGALTGRLGEPHGNAAYCASACVYILAAGERRIVSYDVGVGLHEASATIVHEEIEHVPVVDPLGRRMGYRSKVLSSYSTEGAPRSGSYDRWAAYFRTMGIRGDLVALMHKATPEQVHWMTMAELDSTGLATDRFSPEAFIDALGHPTHALLEPAVPASGWIHQEASGDHWQDGTSRPAGTTSHPPAKDPPITIIQHLPVSYTALYPDWSVPPLSFAITPPVPRPIEAAAPAPPVEKARSAPAKPEPVTPDAGSPSASTTSKKMALVVAAPVQPLRHKDPPHGATVRDRPQRCTGIDTIPVAGMRLKGRIMVVFPLAPAGLVLAGVEHQLRLSADPKYFGYERVGVIVDSPAMFGTRQSVLIPHNLHAGAGDEIAFVTRHQDRQACRFIPSLATSVRGAE</sequence>
<evidence type="ECO:0000313" key="3">
    <source>
        <dbReference type="Proteomes" id="UP001237448"/>
    </source>
</evidence>
<dbReference type="EMBL" id="JAUSVK010000001">
    <property type="protein sequence ID" value="MDQ0391186.1"/>
    <property type="molecule type" value="Genomic_DNA"/>
</dbReference>
<dbReference type="Gene3D" id="3.90.226.10">
    <property type="entry name" value="2-enoyl-CoA Hydratase, Chain A, domain 1"/>
    <property type="match status" value="1"/>
</dbReference>
<evidence type="ECO:0000313" key="2">
    <source>
        <dbReference type="EMBL" id="MDQ0391186.1"/>
    </source>
</evidence>
<feature type="region of interest" description="Disordered" evidence="1">
    <location>
        <begin position="320"/>
        <end position="353"/>
    </location>
</feature>
<feature type="region of interest" description="Disordered" evidence="1">
    <location>
        <begin position="258"/>
        <end position="283"/>
    </location>
</feature>
<dbReference type="RefSeq" id="WP_307423101.1">
    <property type="nucleotide sequence ID" value="NZ_JAUSVK010000001.1"/>
</dbReference>
<feature type="compositionally biased region" description="Polar residues" evidence="1">
    <location>
        <begin position="265"/>
        <end position="276"/>
    </location>
</feature>
<dbReference type="SUPFAM" id="SSF52096">
    <property type="entry name" value="ClpP/crotonase"/>
    <property type="match status" value="1"/>
</dbReference>
<proteinExistence type="predicted"/>
<dbReference type="Proteomes" id="UP001237448">
    <property type="component" value="Unassembled WGS sequence"/>
</dbReference>
<dbReference type="InterPro" id="IPR029045">
    <property type="entry name" value="ClpP/crotonase-like_dom_sf"/>
</dbReference>
<reference evidence="2 3" key="1">
    <citation type="submission" date="2023-07" db="EMBL/GenBank/DDBJ databases">
        <title>Genomic Encyclopedia of Type Strains, Phase IV (KMG-IV): sequencing the most valuable type-strain genomes for metagenomic binning, comparative biology and taxonomic classification.</title>
        <authorList>
            <person name="Goeker M."/>
        </authorList>
    </citation>
    <scope>NUCLEOTIDE SEQUENCE [LARGE SCALE GENOMIC DNA]</scope>
    <source>
        <strain evidence="2 3">DSM 5896</strain>
    </source>
</reference>